<evidence type="ECO:0000313" key="3">
    <source>
        <dbReference type="Proteomes" id="UP001172457"/>
    </source>
</evidence>
<dbReference type="EMBL" id="JARYMX010000002">
    <property type="protein sequence ID" value="KAJ9560603.1"/>
    <property type="molecule type" value="Genomic_DNA"/>
</dbReference>
<dbReference type="PANTHER" id="PTHR31973">
    <property type="entry name" value="POLYPROTEIN, PUTATIVE-RELATED"/>
    <property type="match status" value="1"/>
</dbReference>
<keyword evidence="3" id="KW-1185">Reference proteome</keyword>
<dbReference type="Pfam" id="PF10551">
    <property type="entry name" value="MULE"/>
    <property type="match status" value="1"/>
</dbReference>
<comment type="caution">
    <text evidence="2">The sequence shown here is derived from an EMBL/GenBank/DDBJ whole genome shotgun (WGS) entry which is preliminary data.</text>
</comment>
<dbReference type="InterPro" id="IPR018289">
    <property type="entry name" value="MULE_transposase_dom"/>
</dbReference>
<evidence type="ECO:0000259" key="1">
    <source>
        <dbReference type="Pfam" id="PF10551"/>
    </source>
</evidence>
<protein>
    <recommendedName>
        <fullName evidence="1">MULE transposase domain-containing protein</fullName>
    </recommendedName>
</protein>
<reference evidence="2" key="1">
    <citation type="submission" date="2023-03" db="EMBL/GenBank/DDBJ databases">
        <title>Chromosome-scale reference genome and RAD-based genetic map of yellow starthistle (Centaurea solstitialis) reveal putative structural variation and QTLs associated with invader traits.</title>
        <authorList>
            <person name="Reatini B."/>
            <person name="Cang F.A."/>
            <person name="Jiang Q."/>
            <person name="Mckibben M.T.W."/>
            <person name="Barker M.S."/>
            <person name="Rieseberg L.H."/>
            <person name="Dlugosch K.M."/>
        </authorList>
    </citation>
    <scope>NUCLEOTIDE SEQUENCE</scope>
    <source>
        <strain evidence="2">CAN-66</strain>
        <tissue evidence="2">Leaf</tissue>
    </source>
</reference>
<feature type="domain" description="MULE transposase" evidence="1">
    <location>
        <begin position="63"/>
        <end position="147"/>
    </location>
</feature>
<organism evidence="2 3">
    <name type="scientific">Centaurea solstitialis</name>
    <name type="common">yellow star-thistle</name>
    <dbReference type="NCBI Taxonomy" id="347529"/>
    <lineage>
        <taxon>Eukaryota</taxon>
        <taxon>Viridiplantae</taxon>
        <taxon>Streptophyta</taxon>
        <taxon>Embryophyta</taxon>
        <taxon>Tracheophyta</taxon>
        <taxon>Spermatophyta</taxon>
        <taxon>Magnoliopsida</taxon>
        <taxon>eudicotyledons</taxon>
        <taxon>Gunneridae</taxon>
        <taxon>Pentapetalae</taxon>
        <taxon>asterids</taxon>
        <taxon>campanulids</taxon>
        <taxon>Asterales</taxon>
        <taxon>Asteraceae</taxon>
        <taxon>Carduoideae</taxon>
        <taxon>Cardueae</taxon>
        <taxon>Centaureinae</taxon>
        <taxon>Centaurea</taxon>
    </lineage>
</organism>
<gene>
    <name evidence="2" type="ORF">OSB04_005763</name>
</gene>
<dbReference type="AlphaFoldDB" id="A0AA38U1B1"/>
<evidence type="ECO:0000313" key="2">
    <source>
        <dbReference type="EMBL" id="KAJ9560603.1"/>
    </source>
</evidence>
<name>A0AA38U1B1_9ASTR</name>
<sequence>MYGNWDDSFLKIDDFKEEIQKRNLGSVVEIDFETKGDKKHFLRFFVSLSACFKGFLHGCRPYIGLDACHLKGRFNGVPISATSIVGNNGMFPVAYGVLESENTKSWTWFLESLKKELVHHMKVLEVAITQVYPNVKHRECMRHLYSNFKKHFRGDFFMLKLCGAANTYNISKHDRLLNEIASCDYITNNVSETFNSRISELRYKSVIDLLDDIR</sequence>
<accession>A0AA38U1B1</accession>
<dbReference type="Proteomes" id="UP001172457">
    <property type="component" value="Chromosome 2"/>
</dbReference>
<proteinExistence type="predicted"/>
<dbReference type="PANTHER" id="PTHR31973:SF188">
    <property type="entry name" value="POLYPROTEIN, PUTATIVE-RELATED"/>
    <property type="match status" value="1"/>
</dbReference>